<organism evidence="2 3">
    <name type="scientific">Micromonospora avicenniae</name>
    <dbReference type="NCBI Taxonomy" id="1198245"/>
    <lineage>
        <taxon>Bacteria</taxon>
        <taxon>Bacillati</taxon>
        <taxon>Actinomycetota</taxon>
        <taxon>Actinomycetes</taxon>
        <taxon>Micromonosporales</taxon>
        <taxon>Micromonosporaceae</taxon>
        <taxon>Micromonospora</taxon>
    </lineage>
</organism>
<feature type="transmembrane region" description="Helical" evidence="1">
    <location>
        <begin position="102"/>
        <end position="123"/>
    </location>
</feature>
<proteinExistence type="predicted"/>
<dbReference type="STRING" id="1198245.SAMN05444858_12349"/>
<dbReference type="EMBL" id="FTNF01000023">
    <property type="protein sequence ID" value="SIR87122.1"/>
    <property type="molecule type" value="Genomic_DNA"/>
</dbReference>
<keyword evidence="1" id="KW-1133">Transmembrane helix</keyword>
<accession>A0A1N7EG43</accession>
<keyword evidence="1" id="KW-0812">Transmembrane</keyword>
<sequence length="227" mass="24905">MAAGDDPHRLLAHVRHLTRRVRVAQRVTWLPLLVLAVVTLAAIPAHRYGWRSTCVTVADGQICRGRNLALIVYWQVALAVAYAAIAYGYLRAARARGLGGRVMPYVVTGIALNVLVQVVALLVTHEGWGMPEGLERPDGLAMFLTRLIDWGPAIGVALLVLAWLERHLALLLFTAAYLAVLLVPVNFGWGTHWGGDWRFLPPLVIQGGLLLLGGLGFALAQRPWQHR</sequence>
<name>A0A1N7EG43_9ACTN</name>
<feature type="transmembrane region" description="Helical" evidence="1">
    <location>
        <begin position="68"/>
        <end position="90"/>
    </location>
</feature>
<feature type="transmembrane region" description="Helical" evidence="1">
    <location>
        <begin position="27"/>
        <end position="48"/>
    </location>
</feature>
<dbReference type="AlphaFoldDB" id="A0A1N7EG43"/>
<feature type="transmembrane region" description="Helical" evidence="1">
    <location>
        <begin position="168"/>
        <end position="187"/>
    </location>
</feature>
<keyword evidence="3" id="KW-1185">Reference proteome</keyword>
<reference evidence="2 3" key="1">
    <citation type="submission" date="2017-01" db="EMBL/GenBank/DDBJ databases">
        <authorList>
            <person name="Mah S.A."/>
            <person name="Swanson W.J."/>
            <person name="Moy G.W."/>
            <person name="Vacquier V.D."/>
        </authorList>
    </citation>
    <scope>NUCLEOTIDE SEQUENCE [LARGE SCALE GENOMIC DNA]</scope>
    <source>
        <strain evidence="2 3">DSM 45758</strain>
    </source>
</reference>
<feature type="transmembrane region" description="Helical" evidence="1">
    <location>
        <begin position="199"/>
        <end position="220"/>
    </location>
</feature>
<feature type="transmembrane region" description="Helical" evidence="1">
    <location>
        <begin position="143"/>
        <end position="161"/>
    </location>
</feature>
<evidence type="ECO:0000313" key="2">
    <source>
        <dbReference type="EMBL" id="SIR87122.1"/>
    </source>
</evidence>
<evidence type="ECO:0000256" key="1">
    <source>
        <dbReference type="SAM" id="Phobius"/>
    </source>
</evidence>
<protein>
    <submittedName>
        <fullName evidence="2">Uncharacterized protein</fullName>
    </submittedName>
</protein>
<dbReference type="Proteomes" id="UP000186004">
    <property type="component" value="Unassembled WGS sequence"/>
</dbReference>
<gene>
    <name evidence="2" type="ORF">SAMN05444858_12349</name>
</gene>
<keyword evidence="1" id="KW-0472">Membrane</keyword>
<evidence type="ECO:0000313" key="3">
    <source>
        <dbReference type="Proteomes" id="UP000186004"/>
    </source>
</evidence>